<evidence type="ECO:0000256" key="1">
    <source>
        <dbReference type="SAM" id="MobiDB-lite"/>
    </source>
</evidence>
<feature type="compositionally biased region" description="Low complexity" evidence="1">
    <location>
        <begin position="46"/>
        <end position="59"/>
    </location>
</feature>
<dbReference type="RefSeq" id="WP_152894299.1">
    <property type="nucleotide sequence ID" value="NZ_VJZD01000239.1"/>
</dbReference>
<keyword evidence="3" id="KW-1185">Reference proteome</keyword>
<evidence type="ECO:0000313" key="2">
    <source>
        <dbReference type="EMBL" id="MPY36667.1"/>
    </source>
</evidence>
<evidence type="ECO:0000313" key="3">
    <source>
        <dbReference type="Proteomes" id="UP000325849"/>
    </source>
</evidence>
<dbReference type="Proteomes" id="UP000325849">
    <property type="component" value="Unassembled WGS sequence"/>
</dbReference>
<feature type="compositionally biased region" description="Low complexity" evidence="1">
    <location>
        <begin position="70"/>
        <end position="96"/>
    </location>
</feature>
<protein>
    <submittedName>
        <fullName evidence="2">Uncharacterized protein</fullName>
    </submittedName>
</protein>
<sequence>MAISDRRKIVAAFTLAAGGFGLIGVSSGATFTDTVTGSFAVKADFSPTPTATATSEPTPGKSDDPKETESPSPTGSASASPTPTSTLTPSKTAKLTVDTDDHSNWATDAAPAFTYKKEIAFTGVTAKKIGVFTAQNTGDADLKVTADVTLPTALVGKVTAEVRMVSVQAVLKAAANHKGDSATYEVWLTPKTSGYTISKDDAKKITVTFAYTAV</sequence>
<reference evidence="2 3" key="1">
    <citation type="submission" date="2019-07" db="EMBL/GenBank/DDBJ databases">
        <title>New species of Amycolatopsis and Streptomyces.</title>
        <authorList>
            <person name="Duangmal K."/>
            <person name="Teo W.F.A."/>
            <person name="Lipun K."/>
        </authorList>
    </citation>
    <scope>NUCLEOTIDE SEQUENCE [LARGE SCALE GENOMIC DNA]</scope>
    <source>
        <strain evidence="2 3">NBRC 109810</strain>
    </source>
</reference>
<feature type="region of interest" description="Disordered" evidence="1">
    <location>
        <begin position="45"/>
        <end position="96"/>
    </location>
</feature>
<organism evidence="2 3">
    <name type="scientific">Streptomyces adustus</name>
    <dbReference type="NCBI Taxonomy" id="1609272"/>
    <lineage>
        <taxon>Bacteria</taxon>
        <taxon>Bacillati</taxon>
        <taxon>Actinomycetota</taxon>
        <taxon>Actinomycetes</taxon>
        <taxon>Kitasatosporales</taxon>
        <taxon>Streptomycetaceae</taxon>
        <taxon>Streptomyces</taxon>
    </lineage>
</organism>
<comment type="caution">
    <text evidence="2">The sequence shown here is derived from an EMBL/GenBank/DDBJ whole genome shotgun (WGS) entry which is preliminary data.</text>
</comment>
<accession>A0A5N8VN22</accession>
<proteinExistence type="predicted"/>
<gene>
    <name evidence="2" type="ORF">FNH09_37225</name>
</gene>
<dbReference type="EMBL" id="VJZD01000239">
    <property type="protein sequence ID" value="MPY36667.1"/>
    <property type="molecule type" value="Genomic_DNA"/>
</dbReference>
<name>A0A5N8VN22_9ACTN</name>
<dbReference type="AlphaFoldDB" id="A0A5N8VN22"/>
<dbReference type="OrthoDB" id="9962940at2"/>